<comment type="caution">
    <text evidence="2">The sequence shown here is derived from an EMBL/GenBank/DDBJ whole genome shotgun (WGS) entry which is preliminary data.</text>
</comment>
<accession>A0A5J4X9G4</accession>
<feature type="compositionally biased region" description="Basic and acidic residues" evidence="1">
    <location>
        <begin position="19"/>
        <end position="33"/>
    </location>
</feature>
<dbReference type="Proteomes" id="UP000324800">
    <property type="component" value="Unassembled WGS sequence"/>
</dbReference>
<feature type="region of interest" description="Disordered" evidence="1">
    <location>
        <begin position="1"/>
        <end position="34"/>
    </location>
</feature>
<sequence>MRHSSESRQSPKQKKKSSHEKPLEKVKENDKQRISSGLFNLKFMQNAAPSREDDQFQKDKNSQKEIDQQFWTIEGNLSFKKKGTIGENRTSVSDLFCKDLPGELYVRELDDQFDINGADLIVDITGEI</sequence>
<proteinExistence type="predicted"/>
<organism evidence="2 3">
    <name type="scientific">Streblomastix strix</name>
    <dbReference type="NCBI Taxonomy" id="222440"/>
    <lineage>
        <taxon>Eukaryota</taxon>
        <taxon>Metamonada</taxon>
        <taxon>Preaxostyla</taxon>
        <taxon>Oxymonadida</taxon>
        <taxon>Streblomastigidae</taxon>
        <taxon>Streblomastix</taxon>
    </lineage>
</organism>
<name>A0A5J4X9G4_9EUKA</name>
<dbReference type="AlphaFoldDB" id="A0A5J4X9G4"/>
<evidence type="ECO:0000256" key="1">
    <source>
        <dbReference type="SAM" id="MobiDB-lite"/>
    </source>
</evidence>
<evidence type="ECO:0000313" key="3">
    <source>
        <dbReference type="Proteomes" id="UP000324800"/>
    </source>
</evidence>
<protein>
    <submittedName>
        <fullName evidence="2">Uncharacterized protein</fullName>
    </submittedName>
</protein>
<evidence type="ECO:0000313" key="2">
    <source>
        <dbReference type="EMBL" id="KAA6403941.1"/>
    </source>
</evidence>
<gene>
    <name evidence="2" type="ORF">EZS28_000532</name>
</gene>
<reference evidence="2 3" key="1">
    <citation type="submission" date="2019-03" db="EMBL/GenBank/DDBJ databases">
        <title>Single cell metagenomics reveals metabolic interactions within the superorganism composed of flagellate Streblomastix strix and complex community of Bacteroidetes bacteria on its surface.</title>
        <authorList>
            <person name="Treitli S.C."/>
            <person name="Kolisko M."/>
            <person name="Husnik F."/>
            <person name="Keeling P."/>
            <person name="Hampl V."/>
        </authorList>
    </citation>
    <scope>NUCLEOTIDE SEQUENCE [LARGE SCALE GENOMIC DNA]</scope>
    <source>
        <strain evidence="2">ST1C</strain>
    </source>
</reference>
<dbReference type="EMBL" id="SNRW01000044">
    <property type="protein sequence ID" value="KAA6403941.1"/>
    <property type="molecule type" value="Genomic_DNA"/>
</dbReference>